<dbReference type="InterPro" id="IPR023772">
    <property type="entry name" value="DNA-bd_HTH_TetR-type_CS"/>
</dbReference>
<dbReference type="PRINTS" id="PR00455">
    <property type="entry name" value="HTHTETR"/>
</dbReference>
<dbReference type="PROSITE" id="PS50977">
    <property type="entry name" value="HTH_TETR_2"/>
    <property type="match status" value="1"/>
</dbReference>
<accession>A0ABW8UY99</accession>
<organism evidence="4 5">
    <name type="scientific">Tateyamaria armeniaca</name>
    <dbReference type="NCBI Taxonomy" id="2518930"/>
    <lineage>
        <taxon>Bacteria</taxon>
        <taxon>Pseudomonadati</taxon>
        <taxon>Pseudomonadota</taxon>
        <taxon>Alphaproteobacteria</taxon>
        <taxon>Rhodobacterales</taxon>
        <taxon>Roseobacteraceae</taxon>
        <taxon>Tateyamaria</taxon>
    </lineage>
</organism>
<dbReference type="PANTHER" id="PTHR30055">
    <property type="entry name" value="HTH-TYPE TRANSCRIPTIONAL REGULATOR RUTR"/>
    <property type="match status" value="1"/>
</dbReference>
<dbReference type="SUPFAM" id="SSF46689">
    <property type="entry name" value="Homeodomain-like"/>
    <property type="match status" value="1"/>
</dbReference>
<dbReference type="PANTHER" id="PTHR30055:SF224">
    <property type="entry name" value="TRANSCRIPTIONAL REGULATOR TETR FAMILY"/>
    <property type="match status" value="1"/>
</dbReference>
<dbReference type="Gene3D" id="1.10.357.10">
    <property type="entry name" value="Tetracycline Repressor, domain 2"/>
    <property type="match status" value="1"/>
</dbReference>
<name>A0ABW8UY99_9RHOB</name>
<evidence type="ECO:0000256" key="2">
    <source>
        <dbReference type="PROSITE-ProRule" id="PRU00335"/>
    </source>
</evidence>
<dbReference type="InterPro" id="IPR036271">
    <property type="entry name" value="Tet_transcr_reg_TetR-rel_C_sf"/>
</dbReference>
<feature type="DNA-binding region" description="H-T-H motif" evidence="2">
    <location>
        <begin position="32"/>
        <end position="51"/>
    </location>
</feature>
<dbReference type="Pfam" id="PF14246">
    <property type="entry name" value="TetR_C_7"/>
    <property type="match status" value="1"/>
</dbReference>
<dbReference type="InterPro" id="IPR050109">
    <property type="entry name" value="HTH-type_TetR-like_transc_reg"/>
</dbReference>
<dbReference type="RefSeq" id="WP_407592004.1">
    <property type="nucleotide sequence ID" value="NZ_JBHDIY010000002.1"/>
</dbReference>
<sequence length="200" mass="22635">MEPHTCASEQKREQIYQAAVVEFQDKGFSEASMDRISARAGASKRTVYKYFESKEKLFQELLRRHWGRFAASLDVTYDKNRDIRDQLVALGRAEGALLTNPDVMAMTRLVMSEVLRSPELVGENQEKTDFKAAFERMLRDADADGVLVIEDPKVAAEEFISLIKGKAFWPVVFGAAVVSAEEMEQIVEGSVEMIMRRYGV</sequence>
<gene>
    <name evidence="4" type="ORF">ACERZ8_09720</name>
</gene>
<keyword evidence="1 2" id="KW-0238">DNA-binding</keyword>
<dbReference type="InterPro" id="IPR039536">
    <property type="entry name" value="TetR_C_Proteobacteria"/>
</dbReference>
<comment type="caution">
    <text evidence="4">The sequence shown here is derived from an EMBL/GenBank/DDBJ whole genome shotgun (WGS) entry which is preliminary data.</text>
</comment>
<keyword evidence="5" id="KW-1185">Reference proteome</keyword>
<dbReference type="PROSITE" id="PS01081">
    <property type="entry name" value="HTH_TETR_1"/>
    <property type="match status" value="1"/>
</dbReference>
<dbReference type="InterPro" id="IPR009057">
    <property type="entry name" value="Homeodomain-like_sf"/>
</dbReference>
<evidence type="ECO:0000259" key="3">
    <source>
        <dbReference type="PROSITE" id="PS50977"/>
    </source>
</evidence>
<dbReference type="SUPFAM" id="SSF48498">
    <property type="entry name" value="Tetracyclin repressor-like, C-terminal domain"/>
    <property type="match status" value="1"/>
</dbReference>
<feature type="domain" description="HTH tetR-type" evidence="3">
    <location>
        <begin position="9"/>
        <end position="69"/>
    </location>
</feature>
<evidence type="ECO:0000256" key="1">
    <source>
        <dbReference type="ARBA" id="ARBA00023125"/>
    </source>
</evidence>
<dbReference type="InterPro" id="IPR001647">
    <property type="entry name" value="HTH_TetR"/>
</dbReference>
<proteinExistence type="predicted"/>
<evidence type="ECO:0000313" key="5">
    <source>
        <dbReference type="Proteomes" id="UP001627408"/>
    </source>
</evidence>
<reference evidence="4 5" key="1">
    <citation type="submission" date="2024-08" db="EMBL/GenBank/DDBJ databases">
        <title>Tateyamaria sp. nov., isolated from marine algae.</title>
        <authorList>
            <person name="Choi B.J."/>
            <person name="Kim J.M."/>
            <person name="Lee J.K."/>
            <person name="Choi D.G."/>
            <person name="Bayburt H."/>
            <person name="Baek J.H."/>
            <person name="Han D.M."/>
            <person name="Jeon C.O."/>
        </authorList>
    </citation>
    <scope>NUCLEOTIDE SEQUENCE [LARGE SCALE GENOMIC DNA]</scope>
    <source>
        <strain evidence="4 5">KMU-156</strain>
    </source>
</reference>
<dbReference type="Gene3D" id="1.10.10.60">
    <property type="entry name" value="Homeodomain-like"/>
    <property type="match status" value="1"/>
</dbReference>
<dbReference type="Proteomes" id="UP001627408">
    <property type="component" value="Unassembled WGS sequence"/>
</dbReference>
<evidence type="ECO:0000313" key="4">
    <source>
        <dbReference type="EMBL" id="MFL4470133.1"/>
    </source>
</evidence>
<protein>
    <submittedName>
        <fullName evidence="4">TetR/AcrR family transcriptional regulator</fullName>
    </submittedName>
</protein>
<dbReference type="Pfam" id="PF00440">
    <property type="entry name" value="TetR_N"/>
    <property type="match status" value="1"/>
</dbReference>
<dbReference type="EMBL" id="JBHDIY010000002">
    <property type="protein sequence ID" value="MFL4470133.1"/>
    <property type="molecule type" value="Genomic_DNA"/>
</dbReference>